<dbReference type="OrthoDB" id="6358947at2759"/>
<organism evidence="3">
    <name type="scientific">Lepeophtheirus salmonis</name>
    <name type="common">Salmon louse</name>
    <name type="synonym">Caligus salmonis</name>
    <dbReference type="NCBI Taxonomy" id="72036"/>
    <lineage>
        <taxon>Eukaryota</taxon>
        <taxon>Metazoa</taxon>
        <taxon>Ecdysozoa</taxon>
        <taxon>Arthropoda</taxon>
        <taxon>Crustacea</taxon>
        <taxon>Multicrustacea</taxon>
        <taxon>Hexanauplia</taxon>
        <taxon>Copepoda</taxon>
        <taxon>Siphonostomatoida</taxon>
        <taxon>Caligidae</taxon>
        <taxon>Lepeophtheirus</taxon>
    </lineage>
</organism>
<dbReference type="EMBL" id="HACA01000045">
    <property type="protein sequence ID" value="CDW17406.1"/>
    <property type="molecule type" value="Transcribed_RNA"/>
</dbReference>
<keyword evidence="2" id="KW-1133">Transmembrane helix</keyword>
<keyword evidence="2" id="KW-0812">Transmembrane</keyword>
<keyword evidence="2" id="KW-0472">Membrane</keyword>
<accession>A0A0K2SVX2</accession>
<feature type="transmembrane region" description="Helical" evidence="2">
    <location>
        <begin position="41"/>
        <end position="63"/>
    </location>
</feature>
<name>A0A0K2SVX2_LEPSM</name>
<proteinExistence type="predicted"/>
<evidence type="ECO:0000313" key="3">
    <source>
        <dbReference type="EMBL" id="CDW17406.1"/>
    </source>
</evidence>
<dbReference type="Gene3D" id="1.20.1070.10">
    <property type="entry name" value="Rhodopsin 7-helix transmembrane proteins"/>
    <property type="match status" value="1"/>
</dbReference>
<evidence type="ECO:0008006" key="4">
    <source>
        <dbReference type="Google" id="ProtNLM"/>
    </source>
</evidence>
<reference evidence="3" key="1">
    <citation type="submission" date="2014-05" db="EMBL/GenBank/DDBJ databases">
        <authorList>
            <person name="Chronopoulou M."/>
        </authorList>
    </citation>
    <scope>NUCLEOTIDE SEQUENCE</scope>
    <source>
        <tissue evidence="3">Whole organism</tissue>
    </source>
</reference>
<sequence>MVTSYIGVLFYLKKKQAHSNRSSTTTVLDYRGLEHAALTSFLITMSHFLLYVPTMLVIGLHGWFLHPVAILLCDMIVYSEFLIHPTVLLFTSTKLREEISNTIRKSLKNTGNLAIDFICRRRSYCCCISVFVQNNRKCSEFPSRLEHESKGAELNEVADTSSSFASSVVAMQSSTSIFWISSSFDCTSSRQRLSEDKRLRRSLPFAQPSDRRNQYFHKIRRHSFHSTELKNILKDVKRPQTPSNSKNHTEFDKFS</sequence>
<evidence type="ECO:0000256" key="1">
    <source>
        <dbReference type="SAM" id="MobiDB-lite"/>
    </source>
</evidence>
<dbReference type="AlphaFoldDB" id="A0A0K2SVX2"/>
<feature type="region of interest" description="Disordered" evidence="1">
    <location>
        <begin position="235"/>
        <end position="255"/>
    </location>
</feature>
<protein>
    <recommendedName>
        <fullName evidence="4">G protein-coupled receptor</fullName>
    </recommendedName>
</protein>
<feature type="transmembrane region" description="Helical" evidence="2">
    <location>
        <begin position="69"/>
        <end position="90"/>
    </location>
</feature>
<evidence type="ECO:0000256" key="2">
    <source>
        <dbReference type="SAM" id="Phobius"/>
    </source>
</evidence>